<protein>
    <submittedName>
        <fullName evidence="1">Uncharacterized protein</fullName>
    </submittedName>
</protein>
<accession>A0ABR1SSG8</accession>
<dbReference type="Gene3D" id="3.30.420.40">
    <property type="match status" value="1"/>
</dbReference>
<reference evidence="1 2" key="1">
    <citation type="submission" date="2023-01" db="EMBL/GenBank/DDBJ databases">
        <title>Analysis of 21 Apiospora genomes using comparative genomics revels a genus with tremendous synthesis potential of carbohydrate active enzymes and secondary metabolites.</title>
        <authorList>
            <person name="Sorensen T."/>
        </authorList>
    </citation>
    <scope>NUCLEOTIDE SEQUENCE [LARGE SCALE GENOMIC DNA]</scope>
    <source>
        <strain evidence="1 2">CBS 20057</strain>
    </source>
</reference>
<dbReference type="Proteomes" id="UP001396898">
    <property type="component" value="Unassembled WGS sequence"/>
</dbReference>
<evidence type="ECO:0000313" key="2">
    <source>
        <dbReference type="Proteomes" id="UP001396898"/>
    </source>
</evidence>
<dbReference type="InterPro" id="IPR043129">
    <property type="entry name" value="ATPase_NBD"/>
</dbReference>
<name>A0ABR1SSG8_9PEZI</name>
<comment type="caution">
    <text evidence="1">The sequence shown here is derived from an EMBL/GenBank/DDBJ whole genome shotgun (WGS) entry which is preliminary data.</text>
</comment>
<organism evidence="1 2">
    <name type="scientific">Apiospora marii</name>
    <dbReference type="NCBI Taxonomy" id="335849"/>
    <lineage>
        <taxon>Eukaryota</taxon>
        <taxon>Fungi</taxon>
        <taxon>Dikarya</taxon>
        <taxon>Ascomycota</taxon>
        <taxon>Pezizomycotina</taxon>
        <taxon>Sordariomycetes</taxon>
        <taxon>Xylariomycetidae</taxon>
        <taxon>Amphisphaeriales</taxon>
        <taxon>Apiosporaceae</taxon>
        <taxon>Apiospora</taxon>
    </lineage>
</organism>
<dbReference type="SUPFAM" id="SSF53067">
    <property type="entry name" value="Actin-like ATPase domain"/>
    <property type="match status" value="1"/>
</dbReference>
<keyword evidence="2" id="KW-1185">Reference proteome</keyword>
<sequence length="683" mass="77907">MSLDIPMVDAPEAQADAIPSEPKLVILTIDFGTSNTAQQYVVLEPHEIEDRTEVSPTRIRAITNYDEDLYNPTYDLMRNEVPTSILYPPDPDFRQSDPRFGNEDVDWDGDYRNWALFGYEVDGLHESADDRPRQGKKLPMTEERVDSFKLLFQDDEATQEVRDKLEPIIQRLQDTRIIPRGAPQVAITADFFTRLLSHTKYQLKSREGLEDNYKIEVVLCVPVVFRLAACMDLQKALAKALCRVKLGGLDCSEDYIPRFSMITEPEAGAEWALKQYEDIERESRILILDSGGGTSDTSLYQTGASLPLRLAREDAPPTGDLCGSNILNGMFYKEVLRRLEKGAPQLATTRGTTLSEIAREITWEQFEQKKRGFDMKAPRQAFTLYKCVGLASSKEHNFAKNMLRVPHDVISDMFETCLQKVWNLAVKQLDEAREREKPVNTIIMMGGFSRSVSYQNFIQEHVNEYNLTYKAKIKLLGVAPDPIDPTAIAQGAALRALNQAAEPARALPLSYGILRHIEDHEMAVDHRYLPPKIHRGRSKYTQLDDKWWFFDRIVWFAQKGENVDENWSFSIGCEHVFRHSAPKLLCEELIYMSDRIMESGYSKENKRNKGCPCIGTIVADMTSLRDERVILPEQNGPKTCWRVSFDLVIRVKGLNLEAEARFRGEKKGHCIINMAPAIVARKK</sequence>
<dbReference type="CDD" id="cd10170">
    <property type="entry name" value="ASKHA_NBD_HSP70"/>
    <property type="match status" value="1"/>
</dbReference>
<dbReference type="PANTHER" id="PTHR42749:SF8">
    <property type="entry name" value="HSP70 FAMILY PROTEIN (AFU_ORTHOLOGUE AFUA_3G13740)"/>
    <property type="match status" value="1"/>
</dbReference>
<evidence type="ECO:0000313" key="1">
    <source>
        <dbReference type="EMBL" id="KAK8037254.1"/>
    </source>
</evidence>
<dbReference type="PANTHER" id="PTHR42749">
    <property type="entry name" value="CELL SHAPE-DETERMINING PROTEIN MREB"/>
    <property type="match status" value="1"/>
</dbReference>
<proteinExistence type="predicted"/>
<dbReference type="EMBL" id="JAQQWI010000002">
    <property type="protein sequence ID" value="KAK8037254.1"/>
    <property type="molecule type" value="Genomic_DNA"/>
</dbReference>
<gene>
    <name evidence="1" type="ORF">PG991_000600</name>
</gene>